<evidence type="ECO:0000313" key="1">
    <source>
        <dbReference type="EMBL" id="KAK7099846.1"/>
    </source>
</evidence>
<comment type="caution">
    <text evidence="1">The sequence shown here is derived from an EMBL/GenBank/DDBJ whole genome shotgun (WGS) entry which is preliminary data.</text>
</comment>
<evidence type="ECO:0008006" key="3">
    <source>
        <dbReference type="Google" id="ProtNLM"/>
    </source>
</evidence>
<evidence type="ECO:0000313" key="2">
    <source>
        <dbReference type="Proteomes" id="UP001374579"/>
    </source>
</evidence>
<sequence length="83" mass="9819">MQEALKKIEDWTRKWMVTLNAKKTTFTIFSLSTRAQTTILKVGDHTLPEYKSPTYLGVTFDPRMIWKNQIDRSTKRARLRLCL</sequence>
<name>A0AAN9B768_9CAEN</name>
<keyword evidence="2" id="KW-1185">Reference proteome</keyword>
<protein>
    <recommendedName>
        <fullName evidence="3">Reverse transcriptase domain-containing protein</fullName>
    </recommendedName>
</protein>
<proteinExistence type="predicted"/>
<dbReference type="EMBL" id="JBAMIC010000011">
    <property type="protein sequence ID" value="KAK7099846.1"/>
    <property type="molecule type" value="Genomic_DNA"/>
</dbReference>
<reference evidence="1 2" key="1">
    <citation type="submission" date="2024-02" db="EMBL/GenBank/DDBJ databases">
        <title>Chromosome-scale genome assembly of the rough periwinkle Littorina saxatilis.</title>
        <authorList>
            <person name="De Jode A."/>
            <person name="Faria R."/>
            <person name="Formenti G."/>
            <person name="Sims Y."/>
            <person name="Smith T.P."/>
            <person name="Tracey A."/>
            <person name="Wood J.M.D."/>
            <person name="Zagrodzka Z.B."/>
            <person name="Johannesson K."/>
            <person name="Butlin R.K."/>
            <person name="Leder E.H."/>
        </authorList>
    </citation>
    <scope>NUCLEOTIDE SEQUENCE [LARGE SCALE GENOMIC DNA]</scope>
    <source>
        <strain evidence="1">Snail1</strain>
        <tissue evidence="1">Muscle</tissue>
    </source>
</reference>
<gene>
    <name evidence="1" type="ORF">V1264_022894</name>
</gene>
<dbReference type="Proteomes" id="UP001374579">
    <property type="component" value="Unassembled WGS sequence"/>
</dbReference>
<accession>A0AAN9B768</accession>
<organism evidence="1 2">
    <name type="scientific">Littorina saxatilis</name>
    <dbReference type="NCBI Taxonomy" id="31220"/>
    <lineage>
        <taxon>Eukaryota</taxon>
        <taxon>Metazoa</taxon>
        <taxon>Spiralia</taxon>
        <taxon>Lophotrochozoa</taxon>
        <taxon>Mollusca</taxon>
        <taxon>Gastropoda</taxon>
        <taxon>Caenogastropoda</taxon>
        <taxon>Littorinimorpha</taxon>
        <taxon>Littorinoidea</taxon>
        <taxon>Littorinidae</taxon>
        <taxon>Littorina</taxon>
    </lineage>
</organism>
<dbReference type="AlphaFoldDB" id="A0AAN9B768"/>